<dbReference type="Proteomes" id="UP000005627">
    <property type="component" value="Chromosome 2"/>
</dbReference>
<feature type="region of interest" description="Disordered" evidence="1">
    <location>
        <begin position="1"/>
        <end position="21"/>
    </location>
</feature>
<dbReference type="eggNOG" id="ENOG502S0IJ">
    <property type="taxonomic scope" value="Eukaryota"/>
</dbReference>
<dbReference type="InParanoid" id="G8ZQ63"/>
<dbReference type="EMBL" id="HE616743">
    <property type="protein sequence ID" value="CCE90757.1"/>
    <property type="molecule type" value="Genomic_DNA"/>
</dbReference>
<dbReference type="HOGENOM" id="CLU_060982_0_0_1"/>
<proteinExistence type="predicted"/>
<evidence type="ECO:0000313" key="3">
    <source>
        <dbReference type="Proteomes" id="UP000005627"/>
    </source>
</evidence>
<dbReference type="GeneID" id="11500206"/>
<keyword evidence="3" id="KW-1185">Reference proteome</keyword>
<sequence>MNTNTNFDGNVSTPSLVGGSVRSVNDLHNPDFNEQVSSNLHPVRSSHVLNKINSQPNLADASYTSVAELNREGALLTDEVDLDQVINATEQSTDDTDKQRKMQALKQKRQMEMLKQRSRNSINSSSASIHSTPSAESRYLVTSTDPVDDQINVSGPSGKHRRGLHSSGAESNEDSIRNSYGEFIKSKCHRPHLAGGESYQSSHDSEFSDDRGEERAGRRSRRSLDNQSSTEYLRSISRSLSRDPARKRGPTGDVSDVTEKLNNARLYSTNNYSISQADLENAPHIIEQTLEEEQEDEEEEGALMDDQGNEEYDKELENAADDAEARHP</sequence>
<evidence type="ECO:0000256" key="1">
    <source>
        <dbReference type="SAM" id="MobiDB-lite"/>
    </source>
</evidence>
<dbReference type="RefSeq" id="XP_003679968.1">
    <property type="nucleotide sequence ID" value="XM_003679920.1"/>
</dbReference>
<dbReference type="AlphaFoldDB" id="G8ZQ63"/>
<evidence type="ECO:0000313" key="2">
    <source>
        <dbReference type="EMBL" id="CCE90757.1"/>
    </source>
</evidence>
<dbReference type="OrthoDB" id="4068767at2759"/>
<feature type="region of interest" description="Disordered" evidence="1">
    <location>
        <begin position="278"/>
        <end position="328"/>
    </location>
</feature>
<name>G8ZQ63_TORDE</name>
<protein>
    <submittedName>
        <fullName evidence="2">Uncharacterized protein</fullName>
    </submittedName>
</protein>
<feature type="compositionally biased region" description="Acidic residues" evidence="1">
    <location>
        <begin position="289"/>
        <end position="322"/>
    </location>
</feature>
<feature type="region of interest" description="Disordered" evidence="1">
    <location>
        <begin position="192"/>
        <end position="257"/>
    </location>
</feature>
<gene>
    <name evidence="2" type="primary">TDEL0B06280</name>
    <name evidence="2" type="ORF">TDEL_0B06280</name>
</gene>
<feature type="compositionally biased region" description="Low complexity" evidence="1">
    <location>
        <begin position="119"/>
        <end position="137"/>
    </location>
</feature>
<dbReference type="KEGG" id="tdl:TDEL_0B06280"/>
<reference evidence="2 3" key="1">
    <citation type="journal article" date="2011" name="Proc. Natl. Acad. Sci. U.S.A.">
        <title>Evolutionary erosion of yeast sex chromosomes by mating-type switching accidents.</title>
        <authorList>
            <person name="Gordon J.L."/>
            <person name="Armisen D."/>
            <person name="Proux-Wera E."/>
            <person name="Oheigeartaigh S.S."/>
            <person name="Byrne K.P."/>
            <person name="Wolfe K.H."/>
        </authorList>
    </citation>
    <scope>NUCLEOTIDE SEQUENCE [LARGE SCALE GENOMIC DNA]</scope>
    <source>
        <strain evidence="3">ATCC 10662 / CBS 1146 / NBRC 0425 / NCYC 2629 / NRRL Y-866</strain>
    </source>
</reference>
<dbReference type="FunCoup" id="G8ZQ63">
    <property type="interactions" value="75"/>
</dbReference>
<feature type="compositionally biased region" description="Polar residues" evidence="1">
    <location>
        <begin position="225"/>
        <end position="239"/>
    </location>
</feature>
<feature type="region of interest" description="Disordered" evidence="1">
    <location>
        <begin position="89"/>
        <end position="174"/>
    </location>
</feature>
<feature type="compositionally biased region" description="Polar residues" evidence="1">
    <location>
        <begin position="140"/>
        <end position="155"/>
    </location>
</feature>
<feature type="compositionally biased region" description="Basic and acidic residues" evidence="1">
    <location>
        <begin position="203"/>
        <end position="217"/>
    </location>
</feature>
<accession>G8ZQ63</accession>
<feature type="compositionally biased region" description="Polar residues" evidence="1">
    <location>
        <begin position="1"/>
        <end position="15"/>
    </location>
</feature>
<organism evidence="2 3">
    <name type="scientific">Torulaspora delbrueckii</name>
    <name type="common">Yeast</name>
    <name type="synonym">Candida colliculosa</name>
    <dbReference type="NCBI Taxonomy" id="4950"/>
    <lineage>
        <taxon>Eukaryota</taxon>
        <taxon>Fungi</taxon>
        <taxon>Dikarya</taxon>
        <taxon>Ascomycota</taxon>
        <taxon>Saccharomycotina</taxon>
        <taxon>Saccharomycetes</taxon>
        <taxon>Saccharomycetales</taxon>
        <taxon>Saccharomycetaceae</taxon>
        <taxon>Torulaspora</taxon>
    </lineage>
</organism>